<gene>
    <name evidence="1" type="ORF">AVENLUH13518_02944</name>
</gene>
<dbReference type="Proteomes" id="UP000075544">
    <property type="component" value="Unassembled WGS sequence"/>
</dbReference>
<sequence>MFGIFEDLTKAAVSAAATPVTAVIDTVMVPVDATVDGKVFQRTSKAVDTVAKNFNNAVKPKEEI</sequence>
<organism evidence="1 2">
    <name type="scientific">Acinetobacter venetianus</name>
    <dbReference type="NCBI Taxonomy" id="52133"/>
    <lineage>
        <taxon>Bacteria</taxon>
        <taxon>Pseudomonadati</taxon>
        <taxon>Pseudomonadota</taxon>
        <taxon>Gammaproteobacteria</taxon>
        <taxon>Moraxellales</taxon>
        <taxon>Moraxellaceae</taxon>
        <taxon>Acinetobacter</taxon>
    </lineage>
</organism>
<reference evidence="1 2" key="1">
    <citation type="journal article" date="2016" name="Sci. Rep.">
        <title>Genomic and phenotypic characterization of the species Acinetobacter venetianus.</title>
        <authorList>
            <person name="Fondi M."/>
            <person name="Maida I."/>
            <person name="Perrin E."/>
            <person name="Orlandini V."/>
            <person name="La Torre L."/>
            <person name="Bosi E."/>
            <person name="Negroni A."/>
            <person name="Zanaroli G."/>
            <person name="Fava F."/>
            <person name="Decorosi F."/>
            <person name="Giovannetti L."/>
            <person name="Viti C."/>
            <person name="Vaneechoutte M."/>
            <person name="Dijkshoorn L."/>
            <person name="Fani R."/>
        </authorList>
    </citation>
    <scope>NUCLEOTIDE SEQUENCE [LARGE SCALE GENOMIC DNA]</scope>
    <source>
        <strain evidence="1 2">LUH13518</strain>
    </source>
</reference>
<name>A0A150HQU6_9GAMM</name>
<comment type="caution">
    <text evidence="1">The sequence shown here is derived from an EMBL/GenBank/DDBJ whole genome shotgun (WGS) entry which is preliminary data.</text>
</comment>
<dbReference type="RefSeq" id="WP_061525497.1">
    <property type="nucleotide sequence ID" value="NZ_JRHX01000087.1"/>
</dbReference>
<accession>A0A150HQU6</accession>
<proteinExistence type="predicted"/>
<dbReference type="EMBL" id="JRHX01000087">
    <property type="protein sequence ID" value="KXZ68784.1"/>
    <property type="molecule type" value="Genomic_DNA"/>
</dbReference>
<evidence type="ECO:0000313" key="2">
    <source>
        <dbReference type="Proteomes" id="UP000075544"/>
    </source>
</evidence>
<dbReference type="AlphaFoldDB" id="A0A150HQU6"/>
<dbReference type="PATRIC" id="fig|52133.19.peg.2990"/>
<protein>
    <submittedName>
        <fullName evidence="1">Uncharacterized protein</fullName>
    </submittedName>
</protein>
<evidence type="ECO:0000313" key="1">
    <source>
        <dbReference type="EMBL" id="KXZ68784.1"/>
    </source>
</evidence>